<dbReference type="EMBL" id="BAABUJ010000014">
    <property type="protein sequence ID" value="GAA5800093.1"/>
    <property type="molecule type" value="Genomic_DNA"/>
</dbReference>
<evidence type="ECO:0000313" key="2">
    <source>
        <dbReference type="Proteomes" id="UP001476247"/>
    </source>
</evidence>
<dbReference type="Proteomes" id="UP001476247">
    <property type="component" value="Unassembled WGS sequence"/>
</dbReference>
<protein>
    <submittedName>
        <fullName evidence="1">Uncharacterized protein</fullName>
    </submittedName>
</protein>
<name>A0ABP9Y0M0_9FUNG</name>
<gene>
    <name evidence="1" type="ORF">HPULCUR_005515</name>
</gene>
<comment type="caution">
    <text evidence="1">The sequence shown here is derived from an EMBL/GenBank/DDBJ whole genome shotgun (WGS) entry which is preliminary data.</text>
</comment>
<keyword evidence="2" id="KW-1185">Reference proteome</keyword>
<proteinExistence type="predicted"/>
<evidence type="ECO:0000313" key="1">
    <source>
        <dbReference type="EMBL" id="GAA5800093.1"/>
    </source>
</evidence>
<reference evidence="1 2" key="1">
    <citation type="submission" date="2024-04" db="EMBL/GenBank/DDBJ databases">
        <title>genome sequences of Mucor flavus KT1a and Helicostylum pulchrum KT1b strains isolation_sourced from the surface of a dry-aged beef.</title>
        <authorList>
            <person name="Toyotome T."/>
            <person name="Hosono M."/>
            <person name="Torimaru M."/>
            <person name="Fukuda K."/>
            <person name="Mikami N."/>
        </authorList>
    </citation>
    <scope>NUCLEOTIDE SEQUENCE [LARGE SCALE GENOMIC DNA]</scope>
    <source>
        <strain evidence="1 2">KT1b</strain>
    </source>
</reference>
<accession>A0ABP9Y0M0</accession>
<sequence length="169" mass="19338">MRIQHRQTSYAKFVEIGGLELGAIEVKPFHTSAVDIDNNIIRLGEITKRMLHVRVMKAKSSKEFVTFGVMVYGSVIKFYTHQYHLPSSSTPSPSVPSYTFELIQRCTLPTLPNTYTHMMLSLEYLIFYKKLMERSLAQDNDIDKPYLYSHIGSGFSPTVTLLNLDTKPK</sequence>
<organism evidence="1 2">
    <name type="scientific">Helicostylum pulchrum</name>
    <dbReference type="NCBI Taxonomy" id="562976"/>
    <lineage>
        <taxon>Eukaryota</taxon>
        <taxon>Fungi</taxon>
        <taxon>Fungi incertae sedis</taxon>
        <taxon>Mucoromycota</taxon>
        <taxon>Mucoromycotina</taxon>
        <taxon>Mucoromycetes</taxon>
        <taxon>Mucorales</taxon>
        <taxon>Mucorineae</taxon>
        <taxon>Mucoraceae</taxon>
        <taxon>Helicostylum</taxon>
    </lineage>
</organism>